<evidence type="ECO:0000313" key="3">
    <source>
        <dbReference type="EMBL" id="SIQ38177.1"/>
    </source>
</evidence>
<dbReference type="OrthoDB" id="7066954at2"/>
<feature type="domain" description="CNP1-like uncharacterised" evidence="2">
    <location>
        <begin position="30"/>
        <end position="163"/>
    </location>
</feature>
<dbReference type="Pfam" id="PF08750">
    <property type="entry name" value="CNP1"/>
    <property type="match status" value="1"/>
</dbReference>
<dbReference type="STRING" id="34027.SAMN05421829_10411"/>
<evidence type="ECO:0000259" key="2">
    <source>
        <dbReference type="Pfam" id="PF08750"/>
    </source>
</evidence>
<protein>
    <submittedName>
        <fullName evidence="3">CNP1-like family protein</fullName>
    </submittedName>
</protein>
<keyword evidence="1" id="KW-0732">Signal</keyword>
<feature type="chain" id="PRO_5013337567" evidence="1">
    <location>
        <begin position="25"/>
        <end position="174"/>
    </location>
</feature>
<feature type="signal peptide" evidence="1">
    <location>
        <begin position="1"/>
        <end position="24"/>
    </location>
</feature>
<organism evidence="3 4">
    <name type="scientific">Aromatoleum tolulyticum</name>
    <dbReference type="NCBI Taxonomy" id="34027"/>
    <lineage>
        <taxon>Bacteria</taxon>
        <taxon>Pseudomonadati</taxon>
        <taxon>Pseudomonadota</taxon>
        <taxon>Betaproteobacteria</taxon>
        <taxon>Rhodocyclales</taxon>
        <taxon>Rhodocyclaceae</taxon>
        <taxon>Aromatoleum</taxon>
    </lineage>
</organism>
<evidence type="ECO:0000256" key="1">
    <source>
        <dbReference type="SAM" id="SignalP"/>
    </source>
</evidence>
<reference evidence="4" key="1">
    <citation type="submission" date="2017-01" db="EMBL/GenBank/DDBJ databases">
        <authorList>
            <person name="Varghese N."/>
            <person name="Submissions S."/>
        </authorList>
    </citation>
    <scope>NUCLEOTIDE SEQUENCE [LARGE SCALE GENOMIC DNA]</scope>
    <source>
        <strain evidence="4">ATCC 51758</strain>
    </source>
</reference>
<dbReference type="InterPro" id="IPR014861">
    <property type="entry name" value="CNP1-like_dom"/>
</dbReference>
<keyword evidence="4" id="KW-1185">Reference proteome</keyword>
<sequence length="174" mass="18852">MTLLQPIIRGGLVALVCFSAPAIAGLLTDSDPEWKEGEHTLPAPPREAGLREFFVSSASPNHFYVDEDSIAVGDDGVVRYTLVIRSAGGATNVTHEGIRCASGTWRLYATGRAGGQWSAVRDEEWKPIFGSVYNGPRAALSEDHICDGPVPPRDRNEVLRRLRGEASTFMKSGK</sequence>
<evidence type="ECO:0000313" key="4">
    <source>
        <dbReference type="Proteomes" id="UP000186819"/>
    </source>
</evidence>
<dbReference type="Proteomes" id="UP000186819">
    <property type="component" value="Unassembled WGS sequence"/>
</dbReference>
<dbReference type="AlphaFoldDB" id="A0A1N6SAW0"/>
<accession>A0A1N6SAW0</accession>
<dbReference type="EMBL" id="FTMD01000004">
    <property type="protein sequence ID" value="SIQ38177.1"/>
    <property type="molecule type" value="Genomic_DNA"/>
</dbReference>
<proteinExistence type="predicted"/>
<dbReference type="RefSeq" id="WP_076601391.1">
    <property type="nucleotide sequence ID" value="NZ_FTMD01000004.1"/>
</dbReference>
<name>A0A1N6SAW0_9RHOO</name>
<gene>
    <name evidence="3" type="ORF">SAMN05421829_10411</name>
</gene>